<proteinExistence type="inferred from homology"/>
<evidence type="ECO:0000256" key="2">
    <source>
        <dbReference type="ARBA" id="ARBA00009212"/>
    </source>
</evidence>
<sequence length="102" mass="10837">MTASFSATGFMNVCVTIGLGLVILAVLVGFIRLRRGPSLADRVVALDMMTAAVIAFCGLFAVKARAEAYLDIAVALALVSFVSVVALARYAARQARRDDRND</sequence>
<keyword evidence="10" id="KW-1185">Reference proteome</keyword>
<comment type="subcellular location">
    <subcellularLocation>
        <location evidence="1">Cell membrane</location>
        <topology evidence="1">Multi-pass membrane protein</topology>
    </subcellularLocation>
</comment>
<evidence type="ECO:0000256" key="3">
    <source>
        <dbReference type="ARBA" id="ARBA00022448"/>
    </source>
</evidence>
<evidence type="ECO:0000256" key="6">
    <source>
        <dbReference type="ARBA" id="ARBA00022989"/>
    </source>
</evidence>
<reference evidence="9 10" key="1">
    <citation type="submission" date="2014-03" db="EMBL/GenBank/DDBJ databases">
        <title>Genome of Haematobacter massiliensis CCUG 47968.</title>
        <authorList>
            <person name="Wang D."/>
            <person name="Wang G."/>
        </authorList>
    </citation>
    <scope>NUCLEOTIDE SEQUENCE [LARGE SCALE GENOMIC DNA]</scope>
    <source>
        <strain evidence="9 10">CCUG 47968</strain>
    </source>
</reference>
<comment type="similarity">
    <text evidence="2">Belongs to the CPA3 antiporters (TC 2.A.63) subunit F family.</text>
</comment>
<comment type="caution">
    <text evidence="9">The sequence shown here is derived from an EMBL/GenBank/DDBJ whole genome shotgun (WGS) entry which is preliminary data.</text>
</comment>
<evidence type="ECO:0000256" key="4">
    <source>
        <dbReference type="ARBA" id="ARBA00022475"/>
    </source>
</evidence>
<dbReference type="Pfam" id="PF04066">
    <property type="entry name" value="MrpF_PhaF"/>
    <property type="match status" value="1"/>
</dbReference>
<keyword evidence="4" id="KW-1003">Cell membrane</keyword>
<organism evidence="9 10">
    <name type="scientific">Haematobacter massiliensis</name>
    <dbReference type="NCBI Taxonomy" id="195105"/>
    <lineage>
        <taxon>Bacteria</taxon>
        <taxon>Pseudomonadati</taxon>
        <taxon>Pseudomonadota</taxon>
        <taxon>Alphaproteobacteria</taxon>
        <taxon>Rhodobacterales</taxon>
        <taxon>Paracoccaceae</taxon>
        <taxon>Haematobacter</taxon>
    </lineage>
</organism>
<evidence type="ECO:0000313" key="9">
    <source>
        <dbReference type="EMBL" id="KFI29278.1"/>
    </source>
</evidence>
<dbReference type="STRING" id="195105.CN97_16510"/>
<dbReference type="GO" id="GO:0005886">
    <property type="term" value="C:plasma membrane"/>
    <property type="evidence" value="ECO:0007669"/>
    <property type="project" value="UniProtKB-SubCell"/>
</dbReference>
<dbReference type="PANTHER" id="PTHR34702:SF1">
    <property type="entry name" value="NA(+)_H(+) ANTIPORTER SUBUNIT F"/>
    <property type="match status" value="1"/>
</dbReference>
<dbReference type="Proteomes" id="UP000028826">
    <property type="component" value="Unassembled WGS sequence"/>
</dbReference>
<dbReference type="AlphaFoldDB" id="A0A086Y4S8"/>
<evidence type="ECO:0000256" key="1">
    <source>
        <dbReference type="ARBA" id="ARBA00004651"/>
    </source>
</evidence>
<keyword evidence="3" id="KW-0813">Transport</keyword>
<accession>A0A086Y4S8</accession>
<dbReference type="EMBL" id="JGYG01000006">
    <property type="protein sequence ID" value="KFI29278.1"/>
    <property type="molecule type" value="Genomic_DNA"/>
</dbReference>
<evidence type="ECO:0000256" key="8">
    <source>
        <dbReference type="SAM" id="Phobius"/>
    </source>
</evidence>
<evidence type="ECO:0000256" key="5">
    <source>
        <dbReference type="ARBA" id="ARBA00022692"/>
    </source>
</evidence>
<dbReference type="InterPro" id="IPR007208">
    <property type="entry name" value="MrpF/PhaF-like"/>
</dbReference>
<evidence type="ECO:0000313" key="10">
    <source>
        <dbReference type="Proteomes" id="UP000028826"/>
    </source>
</evidence>
<gene>
    <name evidence="9" type="ORF">CN97_16510</name>
</gene>
<feature type="transmembrane region" description="Helical" evidence="8">
    <location>
        <begin position="68"/>
        <end position="92"/>
    </location>
</feature>
<feature type="transmembrane region" description="Helical" evidence="8">
    <location>
        <begin position="43"/>
        <end position="62"/>
    </location>
</feature>
<dbReference type="GO" id="GO:0015385">
    <property type="term" value="F:sodium:proton antiporter activity"/>
    <property type="evidence" value="ECO:0007669"/>
    <property type="project" value="TreeGrafter"/>
</dbReference>
<dbReference type="PANTHER" id="PTHR34702">
    <property type="entry name" value="NA(+)/H(+) ANTIPORTER SUBUNIT F1"/>
    <property type="match status" value="1"/>
</dbReference>
<dbReference type="RefSeq" id="WP_242685266.1">
    <property type="nucleotide sequence ID" value="NZ_CAMIFG010000061.1"/>
</dbReference>
<feature type="transmembrane region" description="Helical" evidence="8">
    <location>
        <begin position="6"/>
        <end position="31"/>
    </location>
</feature>
<keyword evidence="6 8" id="KW-1133">Transmembrane helix</keyword>
<keyword evidence="5 8" id="KW-0812">Transmembrane</keyword>
<keyword evidence="7 8" id="KW-0472">Membrane</keyword>
<dbReference type="eggNOG" id="COG2212">
    <property type="taxonomic scope" value="Bacteria"/>
</dbReference>
<name>A0A086Y4S8_9RHOB</name>
<evidence type="ECO:0000256" key="7">
    <source>
        <dbReference type="ARBA" id="ARBA00023136"/>
    </source>
</evidence>
<protein>
    <submittedName>
        <fullName evidence="9">pH regulation protein F</fullName>
    </submittedName>
</protein>